<dbReference type="AlphaFoldDB" id="A0A5B8LH48"/>
<dbReference type="InterPro" id="IPR000182">
    <property type="entry name" value="GNAT_dom"/>
</dbReference>
<dbReference type="CDD" id="cd04301">
    <property type="entry name" value="NAT_SF"/>
    <property type="match status" value="1"/>
</dbReference>
<dbReference type="GO" id="GO:0016747">
    <property type="term" value="F:acyltransferase activity, transferring groups other than amino-acyl groups"/>
    <property type="evidence" value="ECO:0007669"/>
    <property type="project" value="InterPro"/>
</dbReference>
<dbReference type="InterPro" id="IPR013653">
    <property type="entry name" value="GCN5-like_dom"/>
</dbReference>
<dbReference type="PROSITE" id="PS51186">
    <property type="entry name" value="GNAT"/>
    <property type="match status" value="1"/>
</dbReference>
<sequence>MSHPLDRPVWGALNSGWAHVAEGDERALRVDRDHGVFGAAVDGSEASLETLASLVPDNGELWLIEPESWPAPPGTRVVRTAELVQMTCDTPSSAADSPFEIVDLTDADAPEMLALATLTRPGPYVRHTNRLGRFVGVRVNGTLVAMAGERMKLPGWSEISAVCTHPDHRGRGYAAGLMRIVAARMIARQETPWLTSYTSNAGAIALYDTLGFRRRAEMTVTVLAKDI</sequence>
<keyword evidence="3" id="KW-1185">Reference proteome</keyword>
<dbReference type="KEGG" id="spai:FPZ24_09390"/>
<dbReference type="Proteomes" id="UP000315673">
    <property type="component" value="Chromosome"/>
</dbReference>
<dbReference type="EMBL" id="CP042306">
    <property type="protein sequence ID" value="QDZ07678.1"/>
    <property type="molecule type" value="Genomic_DNA"/>
</dbReference>
<reference evidence="2 3" key="1">
    <citation type="submission" date="2019-07" db="EMBL/GenBank/DDBJ databases">
        <title>Full genome sequence of Sphingomonas sp. 4R-6-7(HKS19).</title>
        <authorList>
            <person name="Im W.-T."/>
        </authorList>
    </citation>
    <scope>NUCLEOTIDE SEQUENCE [LARGE SCALE GENOMIC DNA]</scope>
    <source>
        <strain evidence="2 3">HKS19</strain>
    </source>
</reference>
<name>A0A5B8LH48_9SPHN</name>
<organism evidence="2 3">
    <name type="scientific">Sphingomonas panacisoli</name>
    <dbReference type="NCBI Taxonomy" id="1813879"/>
    <lineage>
        <taxon>Bacteria</taxon>
        <taxon>Pseudomonadati</taxon>
        <taxon>Pseudomonadota</taxon>
        <taxon>Alphaproteobacteria</taxon>
        <taxon>Sphingomonadales</taxon>
        <taxon>Sphingomonadaceae</taxon>
        <taxon>Sphingomonas</taxon>
    </lineage>
</organism>
<proteinExistence type="predicted"/>
<keyword evidence="2" id="KW-0808">Transferase</keyword>
<dbReference type="Pfam" id="PF08445">
    <property type="entry name" value="FR47"/>
    <property type="match status" value="1"/>
</dbReference>
<dbReference type="SUPFAM" id="SSF55729">
    <property type="entry name" value="Acyl-CoA N-acyltransferases (Nat)"/>
    <property type="match status" value="1"/>
</dbReference>
<dbReference type="Gene3D" id="3.40.630.30">
    <property type="match status" value="1"/>
</dbReference>
<evidence type="ECO:0000313" key="3">
    <source>
        <dbReference type="Proteomes" id="UP000315673"/>
    </source>
</evidence>
<dbReference type="OrthoDB" id="9797456at2"/>
<feature type="domain" description="N-acetyltransferase" evidence="1">
    <location>
        <begin position="99"/>
        <end position="227"/>
    </location>
</feature>
<dbReference type="InterPro" id="IPR016181">
    <property type="entry name" value="Acyl_CoA_acyltransferase"/>
</dbReference>
<protein>
    <submittedName>
        <fullName evidence="2">GNAT family N-acetyltransferase</fullName>
    </submittedName>
</protein>
<dbReference type="RefSeq" id="WP_146571392.1">
    <property type="nucleotide sequence ID" value="NZ_CP042306.1"/>
</dbReference>
<evidence type="ECO:0000313" key="2">
    <source>
        <dbReference type="EMBL" id="QDZ07678.1"/>
    </source>
</evidence>
<gene>
    <name evidence="2" type="ORF">FPZ24_09390</name>
</gene>
<evidence type="ECO:0000259" key="1">
    <source>
        <dbReference type="PROSITE" id="PS51186"/>
    </source>
</evidence>
<accession>A0A5B8LH48</accession>